<dbReference type="Pfam" id="PF00583">
    <property type="entry name" value="Acetyltransf_1"/>
    <property type="match status" value="1"/>
</dbReference>
<dbReference type="OrthoDB" id="9797989at2"/>
<name>A0A0S7BFK4_9CHLR</name>
<dbReference type="InterPro" id="IPR016181">
    <property type="entry name" value="Acyl_CoA_acyltransferase"/>
</dbReference>
<organism evidence="2">
    <name type="scientific">Longilinea arvoryzae</name>
    <dbReference type="NCBI Taxonomy" id="360412"/>
    <lineage>
        <taxon>Bacteria</taxon>
        <taxon>Bacillati</taxon>
        <taxon>Chloroflexota</taxon>
        <taxon>Anaerolineae</taxon>
        <taxon>Anaerolineales</taxon>
        <taxon>Anaerolineaceae</taxon>
        <taxon>Longilinea</taxon>
    </lineage>
</organism>
<keyword evidence="2" id="KW-0808">Transferase</keyword>
<dbReference type="SUPFAM" id="SSF55729">
    <property type="entry name" value="Acyl-CoA N-acyltransferases (Nat)"/>
    <property type="match status" value="1"/>
</dbReference>
<dbReference type="STRING" id="360412.LARV_01116"/>
<keyword evidence="3" id="KW-1185">Reference proteome</keyword>
<gene>
    <name evidence="2" type="ORF">LARV_01116</name>
</gene>
<evidence type="ECO:0000313" key="3">
    <source>
        <dbReference type="Proteomes" id="UP000055060"/>
    </source>
</evidence>
<dbReference type="Gene3D" id="3.40.630.30">
    <property type="match status" value="1"/>
</dbReference>
<dbReference type="PROSITE" id="PS51186">
    <property type="entry name" value="GNAT"/>
    <property type="match status" value="1"/>
</dbReference>
<protein>
    <submittedName>
        <fullName evidence="2">Predicted acetyltransferase</fullName>
    </submittedName>
</protein>
<dbReference type="PANTHER" id="PTHR39173">
    <property type="entry name" value="ACETYLTRANSFERASE"/>
    <property type="match status" value="1"/>
</dbReference>
<accession>A0A0S7BFK4</accession>
<evidence type="ECO:0000313" key="2">
    <source>
        <dbReference type="EMBL" id="GAP13363.1"/>
    </source>
</evidence>
<dbReference type="PANTHER" id="PTHR39173:SF1">
    <property type="entry name" value="ACETYLTRANSFERASE"/>
    <property type="match status" value="1"/>
</dbReference>
<dbReference type="Proteomes" id="UP000055060">
    <property type="component" value="Unassembled WGS sequence"/>
</dbReference>
<reference evidence="2" key="1">
    <citation type="submission" date="2015-07" db="EMBL/GenBank/DDBJ databases">
        <title>Draft Genome Sequences of Anaerolinea thermolimosa IMO-1, Bellilinea caldifistulae GOMI-1, Leptolinea tardivitalis YMTK-2, Levilinea saccharolytica KIBI-1,Longilinea arvoryzae KOME-1, Previously Described as Members of the Anaerolineaceae (Chloroflexi).</title>
        <authorList>
            <person name="Sekiguchi Y."/>
            <person name="Ohashi A."/>
            <person name="Matsuura N."/>
            <person name="Tourlousse M.D."/>
        </authorList>
    </citation>
    <scope>NUCLEOTIDE SEQUENCE [LARGE SCALE GENOMIC DNA]</scope>
    <source>
        <strain evidence="2">KOME-1</strain>
    </source>
</reference>
<proteinExistence type="predicted"/>
<evidence type="ECO:0000259" key="1">
    <source>
        <dbReference type="PROSITE" id="PS51186"/>
    </source>
</evidence>
<dbReference type="AlphaFoldDB" id="A0A0S7BFK4"/>
<sequence>MDRLELVIPNRTHEAAAREYILEHIEQGETVLHGAAGLERDPSYVEWLERLKVNSDEKTVLPGYVAATTFFAIRPGDGRIVGTIQIRHRLNEFLRSYGGHIGYGVRPSERNKGYATQMLTLALAYARQIGLTKVMLACNRDNEASRRTILKCNGVLEREFLHTDGKMVQVYWITIG</sequence>
<dbReference type="CDD" id="cd04301">
    <property type="entry name" value="NAT_SF"/>
    <property type="match status" value="1"/>
</dbReference>
<dbReference type="GO" id="GO:0016747">
    <property type="term" value="F:acyltransferase activity, transferring groups other than amino-acyl groups"/>
    <property type="evidence" value="ECO:0007669"/>
    <property type="project" value="InterPro"/>
</dbReference>
<dbReference type="RefSeq" id="WP_075072704.1">
    <property type="nucleotide sequence ID" value="NZ_DF967972.1"/>
</dbReference>
<dbReference type="InterPro" id="IPR000182">
    <property type="entry name" value="GNAT_dom"/>
</dbReference>
<feature type="domain" description="N-acetyltransferase" evidence="1">
    <location>
        <begin position="15"/>
        <end position="176"/>
    </location>
</feature>
<dbReference type="EMBL" id="DF967972">
    <property type="protein sequence ID" value="GAP13363.1"/>
    <property type="molecule type" value="Genomic_DNA"/>
</dbReference>